<dbReference type="GO" id="GO:0008198">
    <property type="term" value="F:ferrous iron binding"/>
    <property type="evidence" value="ECO:0007669"/>
    <property type="project" value="InterPro"/>
</dbReference>
<dbReference type="NCBIfam" id="TIGR04335">
    <property type="entry name" value="AmmeMemoSam_A"/>
    <property type="match status" value="1"/>
</dbReference>
<proteinExistence type="predicted"/>
<dbReference type="Gene3D" id="3.40.830.10">
    <property type="entry name" value="LigB-like"/>
    <property type="match status" value="1"/>
</dbReference>
<sequence>MISYAAIAPHPPLLIPQIGGQNIKEVESTVNSMETIAQDLVKISPDTIVFITPHGNVFSDCVSCLTDPILEGNLAQFGAADIKTSHKNDIALIREIGENALAEGVNVIGIDQDLARGKSLKSKLDHGIMVPLHYVEQAGLKEVAITAMTLGYLPLMDLYTIGSAIKKSAEKLNRKIAVIASGDLSHRLKDSGPYDYHPDGKQFDMTLKKHIENQDIQSILTMPEELVNNAGECGYRSLIIMLGALDGSEYDSRVLSYEGPFGVGYLTASFIPKKESHSLLENLKQEYKEQIKEQRESESMCVKWARTVLENYIKNGDKAKLPEEWKDLEKENKAVFVSLKKHQQLRGCIGTIVPIQDNLAEEIANNAIGAGINDPRFFPVEENELNDLVYSVDVLTDSEPCEKNQLDPKKYGVIVTQGNKRGLLLPDLEGIDTVEQQLSIALEKAGIAPDSDYKIERFEVKRYT</sequence>
<dbReference type="InterPro" id="IPR036071">
    <property type="entry name" value="AMMECR1_dom_sf"/>
</dbReference>
<dbReference type="InterPro" id="IPR027623">
    <property type="entry name" value="AmmeMemoSam_A"/>
</dbReference>
<dbReference type="SUPFAM" id="SSF53213">
    <property type="entry name" value="LigB-like"/>
    <property type="match status" value="1"/>
</dbReference>
<dbReference type="Gene3D" id="3.30.1490.150">
    <property type="entry name" value="Hypothetical protein ph0010, domain 2"/>
    <property type="match status" value="1"/>
</dbReference>
<dbReference type="Gene3D" id="3.30.700.20">
    <property type="entry name" value="Hypothetical protein ph0010, domain 1"/>
    <property type="match status" value="1"/>
</dbReference>
<evidence type="ECO:0000313" key="4">
    <source>
        <dbReference type="Proteomes" id="UP000426444"/>
    </source>
</evidence>
<dbReference type="PANTHER" id="PTHR13016:SF0">
    <property type="entry name" value="AMME SYNDROME CANDIDATE GENE 1 PROTEIN"/>
    <property type="match status" value="1"/>
</dbReference>
<dbReference type="Pfam" id="PF02900">
    <property type="entry name" value="LigB"/>
    <property type="match status" value="1"/>
</dbReference>
<keyword evidence="1" id="KW-0175">Coiled coil</keyword>
<dbReference type="EMBL" id="CP046457">
    <property type="protein sequence ID" value="QGU00815.1"/>
    <property type="molecule type" value="Genomic_DNA"/>
</dbReference>
<dbReference type="InterPro" id="IPR004183">
    <property type="entry name" value="Xdiol_dOase_suB"/>
</dbReference>
<dbReference type="GO" id="GO:0016702">
    <property type="term" value="F:oxidoreductase activity, acting on single donors with incorporation of molecular oxygen, incorporation of two atoms of oxygen"/>
    <property type="evidence" value="ECO:0007669"/>
    <property type="project" value="UniProtKB-ARBA"/>
</dbReference>
<dbReference type="Proteomes" id="UP000426444">
    <property type="component" value="Chromosome"/>
</dbReference>
<dbReference type="RefSeq" id="WP_156204563.1">
    <property type="nucleotide sequence ID" value="NZ_CP046457.1"/>
</dbReference>
<accession>A0A6I6DE37</accession>
<dbReference type="SUPFAM" id="SSF143447">
    <property type="entry name" value="AMMECR1-like"/>
    <property type="match status" value="1"/>
</dbReference>
<feature type="domain" description="AMMECR1" evidence="2">
    <location>
        <begin position="296"/>
        <end position="464"/>
    </location>
</feature>
<dbReference type="InterPro" id="IPR002733">
    <property type="entry name" value="AMMECR1_domain"/>
</dbReference>
<dbReference type="PANTHER" id="PTHR13016">
    <property type="entry name" value="AMMECR1 HOMOLOG"/>
    <property type="match status" value="1"/>
</dbReference>
<dbReference type="AlphaFoldDB" id="A0A6I6DE37"/>
<dbReference type="NCBIfam" id="TIGR04336">
    <property type="entry name" value="AmmeMemoSam_B"/>
    <property type="match status" value="1"/>
</dbReference>
<evidence type="ECO:0000313" key="3">
    <source>
        <dbReference type="EMBL" id="QGU00815.1"/>
    </source>
</evidence>
<organism evidence="3 4">
    <name type="scientific">Candidatus Syntrophocurvum alkaliphilum</name>
    <dbReference type="NCBI Taxonomy" id="2293317"/>
    <lineage>
        <taxon>Bacteria</taxon>
        <taxon>Bacillati</taxon>
        <taxon>Bacillota</taxon>
        <taxon>Clostridia</taxon>
        <taxon>Eubacteriales</taxon>
        <taxon>Syntrophomonadaceae</taxon>
        <taxon>Candidatus Syntrophocurvum</taxon>
    </lineage>
</organism>
<gene>
    <name evidence="3" type="ORF">SYNTR_2221</name>
</gene>
<dbReference type="CDD" id="cd07951">
    <property type="entry name" value="ED_3B_N_AMMECR1"/>
    <property type="match status" value="1"/>
</dbReference>
<dbReference type="OrthoDB" id="159752at2"/>
<evidence type="ECO:0000256" key="1">
    <source>
        <dbReference type="SAM" id="Coils"/>
    </source>
</evidence>
<dbReference type="InterPro" id="IPR023473">
    <property type="entry name" value="AMMECR1"/>
</dbReference>
<reference evidence="4" key="1">
    <citation type="journal article" date="2019" name="Microbiology">
        <title>Complete Genome Sequence of an Uncultured Bacterium of the Candidate Phylum Bipolaricaulota.</title>
        <authorList>
            <person name="Kadnikov V.V."/>
            <person name="Mardanov A.V."/>
            <person name="Beletsky A.V."/>
            <person name="Frank Y.A."/>
            <person name="Karnachuk O.V."/>
            <person name="Ravin N.V."/>
        </authorList>
    </citation>
    <scope>NUCLEOTIDE SEQUENCE [LARGE SCALE GENOMIC DNA]</scope>
</reference>
<dbReference type="Pfam" id="PF01871">
    <property type="entry name" value="AMMECR1"/>
    <property type="match status" value="1"/>
</dbReference>
<name>A0A6I6DE37_9FIRM</name>
<protein>
    <submittedName>
        <fullName evidence="3">Putative ACR</fullName>
    </submittedName>
</protein>
<dbReference type="NCBIfam" id="TIGR00296">
    <property type="entry name" value="TIGR00296 family protein"/>
    <property type="match status" value="1"/>
</dbReference>
<keyword evidence="4" id="KW-1185">Reference proteome</keyword>
<evidence type="ECO:0000259" key="2">
    <source>
        <dbReference type="PROSITE" id="PS51112"/>
    </source>
</evidence>
<dbReference type="InterPro" id="IPR027485">
    <property type="entry name" value="AMMECR1_N"/>
</dbReference>
<feature type="coiled-coil region" evidence="1">
    <location>
        <begin position="273"/>
        <end position="300"/>
    </location>
</feature>
<dbReference type="KEGG" id="salq:SYNTR_2221"/>
<dbReference type="PROSITE" id="PS51112">
    <property type="entry name" value="AMMECR1"/>
    <property type="match status" value="1"/>
</dbReference>